<dbReference type="PATRIC" id="fig|1434109.4.peg.1066"/>
<evidence type="ECO:0000313" key="2">
    <source>
        <dbReference type="EMBL" id="AKB50124.1"/>
    </source>
</evidence>
<dbReference type="EMBL" id="CP009526">
    <property type="protein sequence ID" value="AKB50124.1"/>
    <property type="molecule type" value="Genomic_DNA"/>
</dbReference>
<dbReference type="HOGENOM" id="CLU_037711_1_0_2"/>
<dbReference type="GeneID" id="24822305"/>
<evidence type="ECO:0000256" key="1">
    <source>
        <dbReference type="SAM" id="Phobius"/>
    </source>
</evidence>
<feature type="transmembrane region" description="Helical" evidence="1">
    <location>
        <begin position="590"/>
        <end position="608"/>
    </location>
</feature>
<proteinExistence type="predicted"/>
<gene>
    <name evidence="2" type="ORF">MSBRW_0871</name>
</gene>
<dbReference type="InterPro" id="IPR001646">
    <property type="entry name" value="5peptide_repeat"/>
</dbReference>
<organism evidence="2 3">
    <name type="scientific">Methanosarcina barkeri str. Wiesmoor</name>
    <dbReference type="NCBI Taxonomy" id="1434109"/>
    <lineage>
        <taxon>Archaea</taxon>
        <taxon>Methanobacteriati</taxon>
        <taxon>Methanobacteriota</taxon>
        <taxon>Stenosarchaea group</taxon>
        <taxon>Methanomicrobia</taxon>
        <taxon>Methanosarcinales</taxon>
        <taxon>Methanosarcinaceae</taxon>
        <taxon>Methanosarcina</taxon>
    </lineage>
</organism>
<dbReference type="SMR" id="A0A0E3QJZ6"/>
<dbReference type="AlphaFoldDB" id="A0A0E3QJZ6"/>
<name>A0A0E3QJZ6_METBA</name>
<protein>
    <submittedName>
        <fullName evidence="2">Uncharacterized protein</fullName>
    </submittedName>
</protein>
<dbReference type="RefSeq" id="WP_011305167.1">
    <property type="nucleotide sequence ID" value="NZ_CP009526.1"/>
</dbReference>
<keyword evidence="1" id="KW-1133">Transmembrane helix</keyword>
<feature type="transmembrane region" description="Helical" evidence="1">
    <location>
        <begin position="554"/>
        <end position="570"/>
    </location>
</feature>
<dbReference type="KEGG" id="mbw:MSBRW_0871"/>
<sequence length="610" mass="69523">MKFRSLTFFLLLSILALLLLSTTVQAAEYREVNTKVKAEDILKNIESGKDIYLENCRIVGELNLSNVELKKVSKYNRIPWYYYEEDPDPTDSEEGVVEGNITFINCSFDSDLDFSKALFSRSVLFHEVNCSSNATFGASFFNGTSNFYKTTFNRTSNFTSTNFNDNANFSFTTFRGQTSFKGADFNDTAYFNKVIFGSNSNEITDFCDVGFRHSVYFEETTFNDITNFDSTLFDGFASFQGSIFNNTTSFNEANFHDFTSFQGSIFNNTTSFNETNFHDFASFERSTSKVGSTSAVDTYFNMDSFDGTISFKNVIFKGTSEFLNASFDSPTEFTSVLFNNDALFQGVKFNDRVKFTLVKFQSSTDFSDVAFNDISSFYGVSFKGPTYFGNGTWGYSTHSTTFKYCNFYEVTFNNNADFVGPYSPRNIYSDGESSQTFIEYYKRFGKYDEADTIYYNYRDSSLKHKLIYAAKSKSIYDTPLLIDFLTLITCGYGVRPLNSLYFGMIMTFLFSIIYAKGPTISLVSTSTETTPIKFRFQGPGIVRTDASENQHQKVSFWDALNFSITTFIFMSHNNWDAKDNFRKWATLEGVIGWITLAIFMATLTNVLIRT</sequence>
<accession>A0A0E3QJZ6</accession>
<feature type="transmembrane region" description="Helical" evidence="1">
    <location>
        <begin position="499"/>
        <end position="515"/>
    </location>
</feature>
<keyword evidence="1" id="KW-0812">Transmembrane</keyword>
<dbReference type="Pfam" id="PF13576">
    <property type="entry name" value="Pentapeptide_3"/>
    <property type="match status" value="3"/>
</dbReference>
<dbReference type="Proteomes" id="UP000033038">
    <property type="component" value="Chromosome"/>
</dbReference>
<keyword evidence="1" id="KW-0472">Membrane</keyword>
<evidence type="ECO:0000313" key="3">
    <source>
        <dbReference type="Proteomes" id="UP000033038"/>
    </source>
</evidence>
<reference evidence="2 3" key="1">
    <citation type="submission" date="2014-07" db="EMBL/GenBank/DDBJ databases">
        <title>Methanogenic archaea and the global carbon cycle.</title>
        <authorList>
            <person name="Henriksen J.R."/>
            <person name="Luke J."/>
            <person name="Reinhart S."/>
            <person name="Benedict M.N."/>
            <person name="Youngblut N.D."/>
            <person name="Metcalf M.E."/>
            <person name="Whitaker R.J."/>
            <person name="Metcalf W.W."/>
        </authorList>
    </citation>
    <scope>NUCLEOTIDE SEQUENCE [LARGE SCALE GENOMIC DNA]</scope>
    <source>
        <strain evidence="2 3">Wiesmoor</strain>
    </source>
</reference>